<dbReference type="Pfam" id="PF17994">
    <property type="entry name" value="Glft2_N"/>
    <property type="match status" value="1"/>
</dbReference>
<name>A0ABQ2I645_9PSEU</name>
<comment type="caution">
    <text evidence="7">The sequence shown here is derived from an EMBL/GenBank/DDBJ whole genome shotgun (WGS) entry which is preliminary data.</text>
</comment>
<dbReference type="EMBL" id="BMNC01000005">
    <property type="protein sequence ID" value="GGM99822.1"/>
    <property type="molecule type" value="Genomic_DNA"/>
</dbReference>
<dbReference type="Proteomes" id="UP000597656">
    <property type="component" value="Unassembled WGS sequence"/>
</dbReference>
<evidence type="ECO:0000313" key="7">
    <source>
        <dbReference type="EMBL" id="GGM99822.1"/>
    </source>
</evidence>
<evidence type="ECO:0000313" key="8">
    <source>
        <dbReference type="Proteomes" id="UP000597656"/>
    </source>
</evidence>
<keyword evidence="3" id="KW-0328">Glycosyltransferase</keyword>
<dbReference type="GO" id="GO:0016740">
    <property type="term" value="F:transferase activity"/>
    <property type="evidence" value="ECO:0007669"/>
    <property type="project" value="UniProtKB-KW"/>
</dbReference>
<dbReference type="PANTHER" id="PTHR43179">
    <property type="entry name" value="RHAMNOSYLTRANSFERASE WBBL"/>
    <property type="match status" value="1"/>
</dbReference>
<keyword evidence="4 7" id="KW-0808">Transferase</keyword>
<dbReference type="Gene3D" id="3.90.550.60">
    <property type="match status" value="1"/>
</dbReference>
<evidence type="ECO:0000259" key="5">
    <source>
        <dbReference type="Pfam" id="PF17994"/>
    </source>
</evidence>
<dbReference type="PANTHER" id="PTHR43179:SF12">
    <property type="entry name" value="GALACTOFURANOSYLTRANSFERASE GLFT2"/>
    <property type="match status" value="1"/>
</dbReference>
<evidence type="ECO:0000256" key="1">
    <source>
        <dbReference type="ARBA" id="ARBA00004776"/>
    </source>
</evidence>
<proteinExistence type="inferred from homology"/>
<sequence length="620" mass="69832">MDQNCVLQRVILPRDEDPLDVRPLYLDEPDSVHCHVASRRSTTVPPSAKVSFSTYFNAFPASYWKRWTTVDEVVLRLAVRGTGRVDVYRSRPSGDIIHIEGRYVRDADEWTDVEFTVPLKPFEDGGWIWFDVFTDDAPLEIREAAWTVREPLPPQKVAIGMASMRPVDAVIALHALGEDPAVLDVLGKVFVADQGPVKLRDTEGFAEAAALLGDKLQVIEQDNLGGSGGFTRGLYEAIEHTDVDQVMLMDDDIRLEPDALLRSNAFARAAAEPVIVGSHMLNLHSRARLHSFAEIVDLNTCFWRAAPGAVTDHDFATDSLRDTKELHPRINATYNGWWMCLFPREVVRRIGYPLPLFIKWDDAEYSLRALEHGFPTVSLPGSAVWHMPWTDKNDSTDWQAYFHTRNRLILAALHSPHDVKNGIVKHGLKLSLRHLLSMEYSTVMLQQKAIEDFLAGPSLLFDSLRTALPEVRRLRAEYSDAQTLPSAREFPPPTFDQVRAEALLQPSTSKVTTAKRAAKSLLHNFSSPAPDAAGRPQMNVPALSARWFLLGNLDSATVSTADGTAVAFYKRDPKEFRALAARAARNYRRLGQEWDRMTRVYRAALPELTSTESWRKVFER</sequence>
<reference evidence="8" key="1">
    <citation type="journal article" date="2019" name="Int. J. Syst. Evol. Microbiol.">
        <title>The Global Catalogue of Microorganisms (GCM) 10K type strain sequencing project: providing services to taxonomists for standard genome sequencing and annotation.</title>
        <authorList>
            <consortium name="The Broad Institute Genomics Platform"/>
            <consortium name="The Broad Institute Genome Sequencing Center for Infectious Disease"/>
            <person name="Wu L."/>
            <person name="Ma J."/>
        </authorList>
    </citation>
    <scope>NUCLEOTIDE SEQUENCE [LARGE SCALE GENOMIC DNA]</scope>
    <source>
        <strain evidence="8">CGMCC 4.7319</strain>
    </source>
</reference>
<protein>
    <submittedName>
        <fullName evidence="7">Galactofuranosyl transferase GlfT2</fullName>
    </submittedName>
</protein>
<feature type="domain" description="Galactofuranosyltransferase GlfT2 N-terminal" evidence="5">
    <location>
        <begin position="7"/>
        <end position="147"/>
    </location>
</feature>
<dbReference type="InterPro" id="IPR045699">
    <property type="entry name" value="GlfT2_C"/>
</dbReference>
<evidence type="ECO:0000256" key="3">
    <source>
        <dbReference type="ARBA" id="ARBA00022676"/>
    </source>
</evidence>
<dbReference type="RefSeq" id="WP_229693595.1">
    <property type="nucleotide sequence ID" value="NZ_BMNC01000005.1"/>
</dbReference>
<dbReference type="SUPFAM" id="SSF53448">
    <property type="entry name" value="Nucleotide-diphospho-sugar transferases"/>
    <property type="match status" value="1"/>
</dbReference>
<evidence type="ECO:0000256" key="4">
    <source>
        <dbReference type="ARBA" id="ARBA00022679"/>
    </source>
</evidence>
<dbReference type="Pfam" id="PF13641">
    <property type="entry name" value="Glyco_tranf_2_3"/>
    <property type="match status" value="1"/>
</dbReference>
<comment type="similarity">
    <text evidence="2">Belongs to the glycosyltransferase 2 family.</text>
</comment>
<accession>A0ABQ2I645</accession>
<evidence type="ECO:0000256" key="2">
    <source>
        <dbReference type="ARBA" id="ARBA00006739"/>
    </source>
</evidence>
<dbReference type="InterPro" id="IPR040492">
    <property type="entry name" value="GlfT2_N"/>
</dbReference>
<dbReference type="Pfam" id="PF19320">
    <property type="entry name" value="GlfT2_domain3"/>
    <property type="match status" value="1"/>
</dbReference>
<feature type="domain" description="Galactofuranosyltransferase-2 C-terminal" evidence="6">
    <location>
        <begin position="423"/>
        <end position="619"/>
    </location>
</feature>
<organism evidence="7 8">
    <name type="scientific">Lentzea pudingi</name>
    <dbReference type="NCBI Taxonomy" id="1789439"/>
    <lineage>
        <taxon>Bacteria</taxon>
        <taxon>Bacillati</taxon>
        <taxon>Actinomycetota</taxon>
        <taxon>Actinomycetes</taxon>
        <taxon>Pseudonocardiales</taxon>
        <taxon>Pseudonocardiaceae</taxon>
        <taxon>Lentzea</taxon>
    </lineage>
</organism>
<keyword evidence="8" id="KW-1185">Reference proteome</keyword>
<comment type="pathway">
    <text evidence="1">Cell wall biogenesis; cell wall polysaccharide biosynthesis.</text>
</comment>
<dbReference type="InterPro" id="IPR029044">
    <property type="entry name" value="Nucleotide-diphossugar_trans"/>
</dbReference>
<evidence type="ECO:0000259" key="6">
    <source>
        <dbReference type="Pfam" id="PF19320"/>
    </source>
</evidence>
<gene>
    <name evidence="7" type="primary">glfT2</name>
    <name evidence="7" type="ORF">GCM10011609_42730</name>
</gene>